<feature type="transmembrane region" description="Helical" evidence="1">
    <location>
        <begin position="12"/>
        <end position="32"/>
    </location>
</feature>
<keyword evidence="1" id="KW-0812">Transmembrane</keyword>
<keyword evidence="1" id="KW-0472">Membrane</keyword>
<dbReference type="AlphaFoldDB" id="A0A0E9RST9"/>
<name>A0A0E9RST9_ANGAN</name>
<reference evidence="2" key="2">
    <citation type="journal article" date="2015" name="Fish Shellfish Immunol.">
        <title>Early steps in the European eel (Anguilla anguilla)-Vibrio vulnificus interaction in the gills: Role of the RtxA13 toxin.</title>
        <authorList>
            <person name="Callol A."/>
            <person name="Pajuelo D."/>
            <person name="Ebbesson L."/>
            <person name="Teles M."/>
            <person name="MacKenzie S."/>
            <person name="Amaro C."/>
        </authorList>
    </citation>
    <scope>NUCLEOTIDE SEQUENCE</scope>
</reference>
<organism evidence="2">
    <name type="scientific">Anguilla anguilla</name>
    <name type="common">European freshwater eel</name>
    <name type="synonym">Muraena anguilla</name>
    <dbReference type="NCBI Taxonomy" id="7936"/>
    <lineage>
        <taxon>Eukaryota</taxon>
        <taxon>Metazoa</taxon>
        <taxon>Chordata</taxon>
        <taxon>Craniata</taxon>
        <taxon>Vertebrata</taxon>
        <taxon>Euteleostomi</taxon>
        <taxon>Actinopterygii</taxon>
        <taxon>Neopterygii</taxon>
        <taxon>Teleostei</taxon>
        <taxon>Anguilliformes</taxon>
        <taxon>Anguillidae</taxon>
        <taxon>Anguilla</taxon>
    </lineage>
</organism>
<protein>
    <submittedName>
        <fullName evidence="2">Uncharacterized protein</fullName>
    </submittedName>
</protein>
<evidence type="ECO:0000256" key="1">
    <source>
        <dbReference type="SAM" id="Phobius"/>
    </source>
</evidence>
<accession>A0A0E9RST9</accession>
<evidence type="ECO:0000313" key="2">
    <source>
        <dbReference type="EMBL" id="JAH31500.1"/>
    </source>
</evidence>
<keyword evidence="1" id="KW-1133">Transmembrane helix</keyword>
<sequence length="37" mass="4110">MYFDVQTNASIIFMFLCNISAIQSINIVGVLLSSPCR</sequence>
<proteinExistence type="predicted"/>
<dbReference type="EMBL" id="GBXM01077077">
    <property type="protein sequence ID" value="JAH31500.1"/>
    <property type="molecule type" value="Transcribed_RNA"/>
</dbReference>
<reference evidence="2" key="1">
    <citation type="submission" date="2014-11" db="EMBL/GenBank/DDBJ databases">
        <authorList>
            <person name="Amaro Gonzalez C."/>
        </authorList>
    </citation>
    <scope>NUCLEOTIDE SEQUENCE</scope>
</reference>